<dbReference type="InterPro" id="IPR003177">
    <property type="entry name" value="Cytc_oxidase_su7a_met"/>
</dbReference>
<keyword evidence="7" id="KW-0496">Mitochondrion</keyword>
<keyword evidence="4" id="KW-0999">Mitochondrion inner membrane</keyword>
<dbReference type="PANTHER" id="PTHR10510">
    <property type="entry name" value="CYTOCHROME C OXIDASE POLYPEPTIDE 7A"/>
    <property type="match status" value="1"/>
</dbReference>
<reference evidence="12" key="1">
    <citation type="submission" date="2025-08" db="UniProtKB">
        <authorList>
            <consortium name="Ensembl"/>
        </authorList>
    </citation>
    <scope>IDENTIFICATION</scope>
</reference>
<evidence type="ECO:0000256" key="10">
    <source>
        <dbReference type="ARBA" id="ARBA00042325"/>
    </source>
</evidence>
<evidence type="ECO:0000256" key="6">
    <source>
        <dbReference type="ARBA" id="ARBA00022990"/>
    </source>
</evidence>
<dbReference type="SUPFAM" id="SSF81419">
    <property type="entry name" value="Mitochondrial cytochrome c oxidase subunit VIIa"/>
    <property type="match status" value="1"/>
</dbReference>
<dbReference type="InterPro" id="IPR036539">
    <property type="entry name" value="Cyt_c_oxidase_su7a_sf"/>
</dbReference>
<dbReference type="Gene3D" id="4.10.91.10">
    <property type="entry name" value="Cytochrome c oxidase, subunit VIIa"/>
    <property type="match status" value="1"/>
</dbReference>
<name>A0A8C3VNH4_9CETA</name>
<proteinExistence type="inferred from homology"/>
<evidence type="ECO:0000256" key="8">
    <source>
        <dbReference type="ARBA" id="ARBA00023136"/>
    </source>
</evidence>
<evidence type="ECO:0000256" key="9">
    <source>
        <dbReference type="ARBA" id="ARBA00040282"/>
    </source>
</evidence>
<keyword evidence="3 11" id="KW-0812">Transmembrane</keyword>
<dbReference type="GO" id="GO:0006123">
    <property type="term" value="P:mitochondrial electron transport, cytochrome c to oxygen"/>
    <property type="evidence" value="ECO:0007669"/>
    <property type="project" value="InterPro"/>
</dbReference>
<comment type="subcellular location">
    <subcellularLocation>
        <location evidence="1">Mitochondrion inner membrane</location>
        <topology evidence="1">Single-pass membrane protein</topology>
    </subcellularLocation>
</comment>
<accession>A0A8C3VNH4</accession>
<evidence type="ECO:0000256" key="7">
    <source>
        <dbReference type="ARBA" id="ARBA00023128"/>
    </source>
</evidence>
<protein>
    <recommendedName>
        <fullName evidence="9">Cytochrome c oxidase subunit 7A2, mitochondrial</fullName>
    </recommendedName>
    <alternativeName>
        <fullName evidence="10">Cytochrome c oxidase subunit VIIa-liver/heart</fullName>
    </alternativeName>
</protein>
<dbReference type="GO" id="GO:0045277">
    <property type="term" value="C:respiratory chain complex IV"/>
    <property type="evidence" value="ECO:0007669"/>
    <property type="project" value="InterPro"/>
</dbReference>
<dbReference type="PANTHER" id="PTHR10510:SF15">
    <property type="entry name" value="CYTOCHROME C OXIDASE SUBUNIT 7A2, MITOCHONDRIAL"/>
    <property type="match status" value="1"/>
</dbReference>
<keyword evidence="13" id="KW-1185">Reference proteome</keyword>
<dbReference type="GO" id="GO:0005743">
    <property type="term" value="C:mitochondrial inner membrane"/>
    <property type="evidence" value="ECO:0007669"/>
    <property type="project" value="UniProtKB-SubCell"/>
</dbReference>
<evidence type="ECO:0000256" key="11">
    <source>
        <dbReference type="SAM" id="Phobius"/>
    </source>
</evidence>
<dbReference type="GeneTree" id="ENSGT01100000266649"/>
<sequence>MLQTLLANGIPVHLKGGIVGALLYGATMILRVGLVAIYQLAVASFPRKQD</sequence>
<evidence type="ECO:0000313" key="13">
    <source>
        <dbReference type="Proteomes" id="UP000694540"/>
    </source>
</evidence>
<dbReference type="Ensembl" id="ENSCWAT00000004259.1">
    <property type="protein sequence ID" value="ENSCWAP00000003930.1"/>
    <property type="gene ID" value="ENSCWAG00000003089.1"/>
</dbReference>
<keyword evidence="8 11" id="KW-0472">Membrane</keyword>
<evidence type="ECO:0000256" key="4">
    <source>
        <dbReference type="ARBA" id="ARBA00022792"/>
    </source>
</evidence>
<comment type="similarity">
    <text evidence="2">Belongs to the cytochrome c oxidase VIIa family.</text>
</comment>
<evidence type="ECO:0000313" key="12">
    <source>
        <dbReference type="Ensembl" id="ENSCWAP00000003930.1"/>
    </source>
</evidence>
<evidence type="ECO:0000256" key="2">
    <source>
        <dbReference type="ARBA" id="ARBA00009331"/>
    </source>
</evidence>
<keyword evidence="5 11" id="KW-1133">Transmembrane helix</keyword>
<evidence type="ECO:0000256" key="1">
    <source>
        <dbReference type="ARBA" id="ARBA00004434"/>
    </source>
</evidence>
<keyword evidence="6" id="KW-0007">Acetylation</keyword>
<reference evidence="12" key="2">
    <citation type="submission" date="2025-09" db="UniProtKB">
        <authorList>
            <consortium name="Ensembl"/>
        </authorList>
    </citation>
    <scope>IDENTIFICATION</scope>
</reference>
<dbReference type="GO" id="GO:0097250">
    <property type="term" value="P:mitochondrial respirasome assembly"/>
    <property type="evidence" value="ECO:0007669"/>
    <property type="project" value="TreeGrafter"/>
</dbReference>
<evidence type="ECO:0000256" key="3">
    <source>
        <dbReference type="ARBA" id="ARBA00022692"/>
    </source>
</evidence>
<dbReference type="GO" id="GO:0002082">
    <property type="term" value="P:regulation of oxidative phosphorylation"/>
    <property type="evidence" value="ECO:0007669"/>
    <property type="project" value="TreeGrafter"/>
</dbReference>
<evidence type="ECO:0000256" key="5">
    <source>
        <dbReference type="ARBA" id="ARBA00022989"/>
    </source>
</evidence>
<dbReference type="Proteomes" id="UP000694540">
    <property type="component" value="Unplaced"/>
</dbReference>
<feature type="transmembrane region" description="Helical" evidence="11">
    <location>
        <begin position="21"/>
        <end position="45"/>
    </location>
</feature>
<dbReference type="AlphaFoldDB" id="A0A8C3VNH4"/>
<organism evidence="12 13">
    <name type="scientific">Catagonus wagneri</name>
    <name type="common">Chacoan peccary</name>
    <dbReference type="NCBI Taxonomy" id="51154"/>
    <lineage>
        <taxon>Eukaryota</taxon>
        <taxon>Metazoa</taxon>
        <taxon>Chordata</taxon>
        <taxon>Craniata</taxon>
        <taxon>Vertebrata</taxon>
        <taxon>Euteleostomi</taxon>
        <taxon>Mammalia</taxon>
        <taxon>Eutheria</taxon>
        <taxon>Laurasiatheria</taxon>
        <taxon>Artiodactyla</taxon>
        <taxon>Suina</taxon>
        <taxon>Tayassuidae</taxon>
        <taxon>Catagonus</taxon>
    </lineage>
</organism>